<evidence type="ECO:0000256" key="7">
    <source>
        <dbReference type="HAMAP-Rule" id="MF_00484"/>
    </source>
</evidence>
<evidence type="ECO:0000256" key="1">
    <source>
        <dbReference type="ARBA" id="ARBA00001478"/>
    </source>
</evidence>
<evidence type="ECO:0000259" key="8">
    <source>
        <dbReference type="Pfam" id="PF00534"/>
    </source>
</evidence>
<dbReference type="NCBIfam" id="NF001898">
    <property type="entry name" value="PRK00654.1-1"/>
    <property type="match status" value="1"/>
</dbReference>
<dbReference type="HAMAP" id="MF_00484">
    <property type="entry name" value="Glycogen_synth"/>
    <property type="match status" value="1"/>
</dbReference>
<dbReference type="STRING" id="1121326.CLMAG_55360"/>
<dbReference type="Pfam" id="PF08323">
    <property type="entry name" value="Glyco_transf_5"/>
    <property type="match status" value="1"/>
</dbReference>
<dbReference type="PANTHER" id="PTHR45825:SF11">
    <property type="entry name" value="ALPHA AMYLASE DOMAIN-CONTAINING PROTEIN"/>
    <property type="match status" value="1"/>
</dbReference>
<feature type="binding site" evidence="7">
    <location>
        <position position="15"/>
    </location>
    <ligand>
        <name>ADP-alpha-D-glucose</name>
        <dbReference type="ChEBI" id="CHEBI:57498"/>
    </ligand>
</feature>
<dbReference type="EC" id="2.4.1.21" evidence="7"/>
<comment type="function">
    <text evidence="2 7">Synthesizes alpha-1,4-glucan chains using ADP-glucose.</text>
</comment>
<organism evidence="10 11">
    <name type="scientific">Clostridium magnum DSM 2767</name>
    <dbReference type="NCBI Taxonomy" id="1121326"/>
    <lineage>
        <taxon>Bacteria</taxon>
        <taxon>Bacillati</taxon>
        <taxon>Bacillota</taxon>
        <taxon>Clostridia</taxon>
        <taxon>Eubacteriales</taxon>
        <taxon>Clostridiaceae</taxon>
        <taxon>Clostridium</taxon>
    </lineage>
</organism>
<evidence type="ECO:0000256" key="2">
    <source>
        <dbReference type="ARBA" id="ARBA00002764"/>
    </source>
</evidence>
<evidence type="ECO:0000256" key="6">
    <source>
        <dbReference type="ARBA" id="ARBA00023056"/>
    </source>
</evidence>
<keyword evidence="4 7" id="KW-0328">Glycosyltransferase</keyword>
<evidence type="ECO:0000313" key="10">
    <source>
        <dbReference type="EMBL" id="KZL89051.1"/>
    </source>
</evidence>
<dbReference type="InterPro" id="IPR013534">
    <property type="entry name" value="Starch_synth_cat_dom"/>
</dbReference>
<dbReference type="EMBL" id="LWAE01000011">
    <property type="protein sequence ID" value="KZL89051.1"/>
    <property type="molecule type" value="Genomic_DNA"/>
</dbReference>
<evidence type="ECO:0000256" key="3">
    <source>
        <dbReference type="ARBA" id="ARBA00010281"/>
    </source>
</evidence>
<evidence type="ECO:0000313" key="11">
    <source>
        <dbReference type="Proteomes" id="UP000076603"/>
    </source>
</evidence>
<dbReference type="PANTHER" id="PTHR45825">
    <property type="entry name" value="GRANULE-BOUND STARCH SYNTHASE 1, CHLOROPLASTIC/AMYLOPLASTIC"/>
    <property type="match status" value="1"/>
</dbReference>
<name>A0A162QW35_9CLOT</name>
<sequence length="475" mass="55040">MKVLFVASEGDPFIKTGGLADVAYALPKYLKALGIDVRVVIPKYKNIKLSDKYSLNFKKSFTVPVGWRNQYSGVFESNVDAVKYYLIDNEYYFFRDNPYGYYDDGERFAFYDRAVLMMLKELAWKPDVIHCNDWHTGMIPVLYKLEYEKDSFYKNIKILYSIHNILFQGNYDPNILGELFGYSDDIYRDGSIELYGSVSFMKGGINYSDKISTVSRSYAQEIQTTEYGERLDGFLKSRAEDLFGIVNGIDYDTYDPEKDTVIYENYNKNNLENKLINKKELQEQLNLKVNEKIPMIGIVSRLTSQKGLDLIRFIGDDLAKKDMQLVVLGTGDSEYEDYFKYLQGKYPDKVSANIYFDDVLAHKIYAASDMFLMPSLFEPCGLGQLIALRYGTIPIVRETGGLRDTVKSYDKFTGKGNGFSFTYCNPYDLFHVIKEALQYYEDKELWESIMLQAMESDNSWDKSAKTYKEIYESMF</sequence>
<keyword evidence="11" id="KW-1185">Reference proteome</keyword>
<dbReference type="GO" id="GO:0005978">
    <property type="term" value="P:glycogen biosynthetic process"/>
    <property type="evidence" value="ECO:0007669"/>
    <property type="project" value="UniProtKB-UniRule"/>
</dbReference>
<dbReference type="CDD" id="cd03791">
    <property type="entry name" value="GT5_Glycogen_synthase_DULL1-like"/>
    <property type="match status" value="1"/>
</dbReference>
<dbReference type="NCBIfam" id="TIGR02095">
    <property type="entry name" value="glgA"/>
    <property type="match status" value="1"/>
</dbReference>
<dbReference type="Gene3D" id="3.40.50.2000">
    <property type="entry name" value="Glycogen Phosphorylase B"/>
    <property type="match status" value="2"/>
</dbReference>
<keyword evidence="5 7" id="KW-0808">Transferase</keyword>
<feature type="domain" description="Starch synthase catalytic" evidence="9">
    <location>
        <begin position="2"/>
        <end position="236"/>
    </location>
</feature>
<protein>
    <recommendedName>
        <fullName evidence="7">Glycogen synthase</fullName>
        <ecNumber evidence="7">2.4.1.21</ecNumber>
    </recommendedName>
    <alternativeName>
        <fullName evidence="7">Starch [bacterial glycogen] synthase</fullName>
    </alternativeName>
</protein>
<comment type="pathway">
    <text evidence="7">Glycan biosynthesis; glycogen biosynthesis.</text>
</comment>
<dbReference type="Pfam" id="PF00534">
    <property type="entry name" value="Glycos_transf_1"/>
    <property type="match status" value="1"/>
</dbReference>
<reference evidence="10 11" key="1">
    <citation type="submission" date="2016-04" db="EMBL/GenBank/DDBJ databases">
        <title>Genome sequence of Clostridium magnum DSM 2767.</title>
        <authorList>
            <person name="Poehlein A."/>
            <person name="Uhlig R."/>
            <person name="Fischer R."/>
            <person name="Bahl H."/>
            <person name="Daniel R."/>
        </authorList>
    </citation>
    <scope>NUCLEOTIDE SEQUENCE [LARGE SCALE GENOMIC DNA]</scope>
    <source>
        <strain evidence="10 11">DSM 2767</strain>
    </source>
</reference>
<dbReference type="RefSeq" id="WP_066629949.1">
    <property type="nucleotide sequence ID" value="NZ_FQXL01000026.1"/>
</dbReference>
<dbReference type="AlphaFoldDB" id="A0A162QW35"/>
<evidence type="ECO:0000256" key="4">
    <source>
        <dbReference type="ARBA" id="ARBA00022676"/>
    </source>
</evidence>
<evidence type="ECO:0000256" key="5">
    <source>
        <dbReference type="ARBA" id="ARBA00022679"/>
    </source>
</evidence>
<proteinExistence type="inferred from homology"/>
<dbReference type="PATRIC" id="fig|1121326.3.peg.5597"/>
<feature type="domain" description="Glycosyl transferase family 1" evidence="8">
    <location>
        <begin position="288"/>
        <end position="441"/>
    </location>
</feature>
<comment type="similarity">
    <text evidence="3 7">Belongs to the glycosyltransferase 1 family. Bacterial/plant glycogen synthase subfamily.</text>
</comment>
<accession>A0A162QW35</accession>
<dbReference type="Proteomes" id="UP000076603">
    <property type="component" value="Unassembled WGS sequence"/>
</dbReference>
<dbReference type="InterPro" id="IPR001296">
    <property type="entry name" value="Glyco_trans_1"/>
</dbReference>
<evidence type="ECO:0000259" key="9">
    <source>
        <dbReference type="Pfam" id="PF08323"/>
    </source>
</evidence>
<dbReference type="GO" id="GO:0009011">
    <property type="term" value="F:alpha-1,4-glucan glucosyltransferase (ADP-glucose donor) activity"/>
    <property type="evidence" value="ECO:0007669"/>
    <property type="project" value="UniProtKB-UniRule"/>
</dbReference>
<dbReference type="OrthoDB" id="9808590at2"/>
<dbReference type="GO" id="GO:0004373">
    <property type="term" value="F:alpha-1,4-glucan glucosyltransferase (UDP-glucose donor) activity"/>
    <property type="evidence" value="ECO:0007669"/>
    <property type="project" value="InterPro"/>
</dbReference>
<comment type="caution">
    <text evidence="10">The sequence shown here is derived from an EMBL/GenBank/DDBJ whole genome shotgun (WGS) entry which is preliminary data.</text>
</comment>
<dbReference type="InterPro" id="IPR011835">
    <property type="entry name" value="GS/SS"/>
</dbReference>
<dbReference type="SUPFAM" id="SSF53756">
    <property type="entry name" value="UDP-Glycosyltransferase/glycogen phosphorylase"/>
    <property type="match status" value="1"/>
</dbReference>
<dbReference type="UniPathway" id="UPA00164"/>
<gene>
    <name evidence="7 10" type="primary">glgA</name>
    <name evidence="10" type="ORF">CLMAG_55360</name>
</gene>
<keyword evidence="6 7" id="KW-0320">Glycogen biosynthesis</keyword>
<comment type="catalytic activity">
    <reaction evidence="1 7">
        <text>[(1-&gt;4)-alpha-D-glucosyl](n) + ADP-alpha-D-glucose = [(1-&gt;4)-alpha-D-glucosyl](n+1) + ADP + H(+)</text>
        <dbReference type="Rhea" id="RHEA:18189"/>
        <dbReference type="Rhea" id="RHEA-COMP:9584"/>
        <dbReference type="Rhea" id="RHEA-COMP:9587"/>
        <dbReference type="ChEBI" id="CHEBI:15378"/>
        <dbReference type="ChEBI" id="CHEBI:15444"/>
        <dbReference type="ChEBI" id="CHEBI:57498"/>
        <dbReference type="ChEBI" id="CHEBI:456216"/>
        <dbReference type="EC" id="2.4.1.21"/>
    </reaction>
</comment>